<proteinExistence type="predicted"/>
<protein>
    <recommendedName>
        <fullName evidence="2">GH18 domain-containing protein</fullName>
    </recommendedName>
</protein>
<dbReference type="Proteomes" id="UP000177043">
    <property type="component" value="Unassembled WGS sequence"/>
</dbReference>
<accession>A0A1G2QDD0</accession>
<dbReference type="PROSITE" id="PS51910">
    <property type="entry name" value="GH18_2"/>
    <property type="match status" value="1"/>
</dbReference>
<dbReference type="STRING" id="1802438.A2571_03610"/>
<organism evidence="3 4">
    <name type="scientific">Candidatus Vogelbacteria bacterium RIFOXYD1_FULL_44_32</name>
    <dbReference type="NCBI Taxonomy" id="1802438"/>
    <lineage>
        <taxon>Bacteria</taxon>
        <taxon>Candidatus Vogeliibacteriota</taxon>
    </lineage>
</organism>
<sequence length="393" mass="44717">MLNKKYFVFLTLALAILFFPIAGQTETDLKIAGWIPYWKVAEGTKDAKNNLDKLDAIYPFSFTVKNDGTLKDLGDLENRNWVKLFREAKKARVDIIPTVMWSNANSMQEILSDPTTRKNHIEQIVEMVEDDNYAGVDIDYEGKMASTKDYFSLFIEELKDKLDDKTLVCTIEARTPPDSLYRNIPNPLIYANDYARLGQACDVFQIMTYDQQRADIKLNDSKRGSPYAPTADADWVEKVIKLALEDIPKNKIMLGVPTYGAEYEVTVSPNWYQGYKKLWALNPEYGVKTAKKYKTRAFTNSAGELAFSYLPKESTVKLKSLTIPKDTPRGLEIAAKALAHANKTGETVKFNYVSWSDAKAIKEKIKLAEKYDLRGIAIFKIDGGEDKNIWKLF</sequence>
<feature type="chain" id="PRO_5009584068" description="GH18 domain-containing protein" evidence="1">
    <location>
        <begin position="25"/>
        <end position="393"/>
    </location>
</feature>
<dbReference type="GO" id="GO:0008061">
    <property type="term" value="F:chitin binding"/>
    <property type="evidence" value="ECO:0007669"/>
    <property type="project" value="InterPro"/>
</dbReference>
<dbReference type="InterPro" id="IPR001223">
    <property type="entry name" value="Glyco_hydro18_cat"/>
</dbReference>
<evidence type="ECO:0000313" key="4">
    <source>
        <dbReference type="Proteomes" id="UP000177043"/>
    </source>
</evidence>
<evidence type="ECO:0000259" key="2">
    <source>
        <dbReference type="PROSITE" id="PS51910"/>
    </source>
</evidence>
<gene>
    <name evidence="3" type="ORF">A2571_03610</name>
</gene>
<dbReference type="SUPFAM" id="SSF51445">
    <property type="entry name" value="(Trans)glycosidases"/>
    <property type="match status" value="1"/>
</dbReference>
<dbReference type="InterPro" id="IPR011583">
    <property type="entry name" value="Chitinase_II/V-like_cat"/>
</dbReference>
<dbReference type="SMART" id="SM00636">
    <property type="entry name" value="Glyco_18"/>
    <property type="match status" value="1"/>
</dbReference>
<reference evidence="3 4" key="1">
    <citation type="journal article" date="2016" name="Nat. Commun.">
        <title>Thousands of microbial genomes shed light on interconnected biogeochemical processes in an aquifer system.</title>
        <authorList>
            <person name="Anantharaman K."/>
            <person name="Brown C.T."/>
            <person name="Hug L.A."/>
            <person name="Sharon I."/>
            <person name="Castelle C.J."/>
            <person name="Probst A.J."/>
            <person name="Thomas B.C."/>
            <person name="Singh A."/>
            <person name="Wilkins M.J."/>
            <person name="Karaoz U."/>
            <person name="Brodie E.L."/>
            <person name="Williams K.H."/>
            <person name="Hubbard S.S."/>
            <person name="Banfield J.F."/>
        </authorList>
    </citation>
    <scope>NUCLEOTIDE SEQUENCE [LARGE SCALE GENOMIC DNA]</scope>
</reference>
<feature type="domain" description="GH18" evidence="2">
    <location>
        <begin position="29"/>
        <end position="393"/>
    </location>
</feature>
<dbReference type="GO" id="GO:0005975">
    <property type="term" value="P:carbohydrate metabolic process"/>
    <property type="evidence" value="ECO:0007669"/>
    <property type="project" value="InterPro"/>
</dbReference>
<dbReference type="InterPro" id="IPR017853">
    <property type="entry name" value="GH"/>
</dbReference>
<dbReference type="AlphaFoldDB" id="A0A1G2QDD0"/>
<dbReference type="EMBL" id="MHTJ01000005">
    <property type="protein sequence ID" value="OHA58099.1"/>
    <property type="molecule type" value="Genomic_DNA"/>
</dbReference>
<dbReference type="Gene3D" id="3.20.20.80">
    <property type="entry name" value="Glycosidases"/>
    <property type="match status" value="1"/>
</dbReference>
<feature type="signal peptide" evidence="1">
    <location>
        <begin position="1"/>
        <end position="24"/>
    </location>
</feature>
<dbReference type="InterPro" id="IPR029070">
    <property type="entry name" value="Chitinase_insertion_sf"/>
</dbReference>
<evidence type="ECO:0000313" key="3">
    <source>
        <dbReference type="EMBL" id="OHA58099.1"/>
    </source>
</evidence>
<evidence type="ECO:0000256" key="1">
    <source>
        <dbReference type="SAM" id="SignalP"/>
    </source>
</evidence>
<dbReference type="PANTHER" id="PTHR46066:SF2">
    <property type="entry name" value="CHITINASE DOMAIN-CONTAINING PROTEIN 1"/>
    <property type="match status" value="1"/>
</dbReference>
<dbReference type="Pfam" id="PF00704">
    <property type="entry name" value="Glyco_hydro_18"/>
    <property type="match status" value="1"/>
</dbReference>
<name>A0A1G2QDD0_9BACT</name>
<keyword evidence="1" id="KW-0732">Signal</keyword>
<dbReference type="Gene3D" id="3.10.50.10">
    <property type="match status" value="1"/>
</dbReference>
<dbReference type="PANTHER" id="PTHR46066">
    <property type="entry name" value="CHITINASE DOMAIN-CONTAINING PROTEIN 1 FAMILY MEMBER"/>
    <property type="match status" value="1"/>
</dbReference>
<comment type="caution">
    <text evidence="3">The sequence shown here is derived from an EMBL/GenBank/DDBJ whole genome shotgun (WGS) entry which is preliminary data.</text>
</comment>